<comment type="caution">
    <text evidence="1">The sequence shown here is derived from an EMBL/GenBank/DDBJ whole genome shotgun (WGS) entry which is preliminary data.</text>
</comment>
<sequence>MDIFYPAMHLIQGNLLYYIFVKSVFVRTYSGRIFGAIQGIPILCPFSSLVNLMFGGELRECPVRVMFNFSDRFPLDHQI</sequence>
<evidence type="ECO:0000313" key="1">
    <source>
        <dbReference type="EMBL" id="PPE03959.1"/>
    </source>
</evidence>
<evidence type="ECO:0000313" key="2">
    <source>
        <dbReference type="Proteomes" id="UP000239425"/>
    </source>
</evidence>
<reference evidence="1 2" key="1">
    <citation type="submission" date="2017-11" db="EMBL/GenBank/DDBJ databases">
        <title>Comparative genomic analysis of Holospora spp., intranuclear symbionts of paramecia.</title>
        <authorList>
            <person name="Garushyants S.K."/>
            <person name="Beliavskaya A."/>
            <person name="Malko D.B."/>
            <person name="Logacheva M.D."/>
            <person name="Rautian M.S."/>
            <person name="Gelfand M.S."/>
        </authorList>
    </citation>
    <scope>NUCLEOTIDE SEQUENCE [LARGE SCALE GENOMIC DNA]</scope>
    <source>
        <strain evidence="2">02AZ16</strain>
    </source>
</reference>
<gene>
    <name evidence="1" type="ORF">HCUR_00494</name>
</gene>
<dbReference type="Proteomes" id="UP000239425">
    <property type="component" value="Unassembled WGS sequence"/>
</dbReference>
<dbReference type="EMBL" id="PHHC01000079">
    <property type="protein sequence ID" value="PPE03959.1"/>
    <property type="molecule type" value="Genomic_DNA"/>
</dbReference>
<dbReference type="AlphaFoldDB" id="A0A2S5R9F5"/>
<protein>
    <submittedName>
        <fullName evidence="1">Uncharacterized protein</fullName>
    </submittedName>
</protein>
<proteinExistence type="predicted"/>
<accession>A0A2S5R9F5</accession>
<name>A0A2S5R9F5_9PROT</name>
<organism evidence="1 2">
    <name type="scientific">Holospora curviuscula</name>
    <dbReference type="NCBI Taxonomy" id="1082868"/>
    <lineage>
        <taxon>Bacteria</taxon>
        <taxon>Pseudomonadati</taxon>
        <taxon>Pseudomonadota</taxon>
        <taxon>Alphaproteobacteria</taxon>
        <taxon>Holosporales</taxon>
        <taxon>Holosporaceae</taxon>
        <taxon>Holospora</taxon>
    </lineage>
</organism>
<keyword evidence="2" id="KW-1185">Reference proteome</keyword>